<protein>
    <recommendedName>
        <fullName evidence="1">DNA primase/helicase Gp4 N-terminal Bacteriophage T7-like domain-containing protein</fullName>
    </recommendedName>
</protein>
<dbReference type="GO" id="GO:0008270">
    <property type="term" value="F:zinc ion binding"/>
    <property type="evidence" value="ECO:0007669"/>
    <property type="project" value="InterPro"/>
</dbReference>
<feature type="domain" description="DNA primase/helicase Gp4 N-terminal Bacteriophage T7-like" evidence="1">
    <location>
        <begin position="40"/>
        <end position="84"/>
    </location>
</feature>
<evidence type="ECO:0000313" key="3">
    <source>
        <dbReference type="Proteomes" id="UP000534332"/>
    </source>
</evidence>
<accession>A0AAN3H1F4</accession>
<evidence type="ECO:0000313" key="2">
    <source>
        <dbReference type="EMBL" id="EFG2162071.1"/>
    </source>
</evidence>
<gene>
    <name evidence="2" type="ORF">BRV02_003162</name>
</gene>
<dbReference type="RefSeq" id="WP_042969354.1">
    <property type="nucleotide sequence ID" value="NZ_CCQB01000089.1"/>
</dbReference>
<sequence>MHTKTNTTHARSYILAVVKAAEGQWPLILPRLVIDVPPVGQGGPCPACGGDDRFTFDDKEGRGTFICRKCPDETDAYYQAGDGLELVRRVASVRFGSPVSTYQAARLVGNVLGIVEATPTQGAI</sequence>
<name>A0AAN3H1F4_ECOLX</name>
<dbReference type="InterPro" id="IPR013237">
    <property type="entry name" value="Phage_T7_Gp4_N"/>
</dbReference>
<dbReference type="AlphaFoldDB" id="A0AAN3H1F4"/>
<dbReference type="Proteomes" id="UP000534332">
    <property type="component" value="Unassembled WGS sequence"/>
</dbReference>
<organism evidence="2 3">
    <name type="scientific">Escherichia coli</name>
    <dbReference type="NCBI Taxonomy" id="562"/>
    <lineage>
        <taxon>Bacteria</taxon>
        <taxon>Pseudomonadati</taxon>
        <taxon>Pseudomonadota</taxon>
        <taxon>Gammaproteobacteria</taxon>
        <taxon>Enterobacterales</taxon>
        <taxon>Enterobacteriaceae</taxon>
        <taxon>Escherichia</taxon>
    </lineage>
</organism>
<proteinExistence type="predicted"/>
<reference evidence="2 3" key="1">
    <citation type="submission" date="2020-02" db="EMBL/GenBank/DDBJ databases">
        <authorList>
            <person name="Ashton P.M."/>
            <person name="Dallman T."/>
            <person name="Nair S."/>
            <person name="De Pinna E."/>
            <person name="Peters T."/>
            <person name="Grant K."/>
        </authorList>
    </citation>
    <scope>NUCLEOTIDE SEQUENCE [LARGE SCALE GENOMIC DNA]</scope>
    <source>
        <strain evidence="2 3">188143</strain>
    </source>
</reference>
<evidence type="ECO:0000259" key="1">
    <source>
        <dbReference type="SMART" id="SM00778"/>
    </source>
</evidence>
<dbReference type="SMART" id="SM00778">
    <property type="entry name" value="Prim_Zn_Ribbon"/>
    <property type="match status" value="1"/>
</dbReference>
<comment type="caution">
    <text evidence="2">The sequence shown here is derived from an EMBL/GenBank/DDBJ whole genome shotgun (WGS) entry which is preliminary data.</text>
</comment>
<dbReference type="GO" id="GO:0004386">
    <property type="term" value="F:helicase activity"/>
    <property type="evidence" value="ECO:0007669"/>
    <property type="project" value="InterPro"/>
</dbReference>
<dbReference type="Pfam" id="PF08273">
    <property type="entry name" value="Zn_Ribbon_Prim"/>
    <property type="match status" value="1"/>
</dbReference>
<dbReference type="EMBL" id="AASSGK010000020">
    <property type="protein sequence ID" value="EFG2162071.1"/>
    <property type="molecule type" value="Genomic_DNA"/>
</dbReference>